<accession>A0A941IR63</accession>
<comment type="caution">
    <text evidence="1">The sequence shown here is derived from an EMBL/GenBank/DDBJ whole genome shotgun (WGS) entry which is preliminary data.</text>
</comment>
<dbReference type="Pfam" id="PF08012">
    <property type="entry name" value="DUF1702"/>
    <property type="match status" value="1"/>
</dbReference>
<dbReference type="AlphaFoldDB" id="A0A941IR63"/>
<reference evidence="1" key="1">
    <citation type="submission" date="2021-04" db="EMBL/GenBank/DDBJ databases">
        <title>Genome based classification of Actinospica acidithermotolerans sp. nov., an actinobacterium isolated from an Indonesian hot spring.</title>
        <authorList>
            <person name="Kusuma A.B."/>
            <person name="Putra K.E."/>
            <person name="Nafisah S."/>
            <person name="Loh J."/>
            <person name="Nouioui I."/>
            <person name="Goodfellow M."/>
        </authorList>
    </citation>
    <scope>NUCLEOTIDE SEQUENCE</scope>
    <source>
        <strain evidence="1">CSCA 57</strain>
    </source>
</reference>
<gene>
    <name evidence="1" type="ORF">KDL01_01785</name>
</gene>
<organism evidence="1 2">
    <name type="scientific">Actinospica durhamensis</name>
    <dbReference type="NCBI Taxonomy" id="1508375"/>
    <lineage>
        <taxon>Bacteria</taxon>
        <taxon>Bacillati</taxon>
        <taxon>Actinomycetota</taxon>
        <taxon>Actinomycetes</taxon>
        <taxon>Catenulisporales</taxon>
        <taxon>Actinospicaceae</taxon>
        <taxon>Actinospica</taxon>
    </lineage>
</organism>
<dbReference type="EMBL" id="JAGSOG010000004">
    <property type="protein sequence ID" value="MBR7831971.1"/>
    <property type="molecule type" value="Genomic_DNA"/>
</dbReference>
<keyword evidence="2" id="KW-1185">Reference proteome</keyword>
<evidence type="ECO:0000313" key="2">
    <source>
        <dbReference type="Proteomes" id="UP000675781"/>
    </source>
</evidence>
<evidence type="ECO:0000313" key="1">
    <source>
        <dbReference type="EMBL" id="MBR7831971.1"/>
    </source>
</evidence>
<proteinExistence type="predicted"/>
<sequence length="324" mass="35806">MASIMGALRRRVLTPDMAETRLSTRGFYEKNPAARDLLETVGMSFLTGYGFAAEAAGPTDAESGLEQVPYEFRGFAYEGAAMACAVRDGLPFGHAHRVERFLTGQAARHVYMVYVGVGWAMARVPRFRWSSMYTADPLLRWLVLDGYGFHQAYFRTAKYVHEQYQEPNFPWPGKGWSWYADRVIDQGIGRATWFVAGTDAARVADIFEEFPESRRADLYAGAGLAATYAGGAGEQELAEFLQRADKHRRWVAQGSAFAASARVEAGLVTPHTELATRVLCDGMTPEEASIVCAESLPDPCVDGAVPAYEVWRTRIAERFAQAGD</sequence>
<dbReference type="Proteomes" id="UP000675781">
    <property type="component" value="Unassembled WGS sequence"/>
</dbReference>
<protein>
    <submittedName>
        <fullName evidence="1">DUF1702 family protein</fullName>
    </submittedName>
</protein>
<name>A0A941IR63_9ACTN</name>
<dbReference type="InterPro" id="IPR012964">
    <property type="entry name" value="DUF1702"/>
</dbReference>
<dbReference type="RefSeq" id="WP_212526508.1">
    <property type="nucleotide sequence ID" value="NZ_JAGSOG010000004.1"/>
</dbReference>